<dbReference type="AlphaFoldDB" id="S6D9D2"/>
<dbReference type="HOGENOM" id="CLU_3075258_0_0_2"/>
<accession>S6D9D2</accession>
<feature type="compositionally biased region" description="Basic residues" evidence="1">
    <location>
        <begin position="10"/>
        <end position="22"/>
    </location>
</feature>
<sequence>MSQPFDPGIHRARGGRPLRRSIQRLPVGSSRGRKCTVCAFAPGHHGHPGATV</sequence>
<evidence type="ECO:0000313" key="3">
    <source>
        <dbReference type="Proteomes" id="UP000015381"/>
    </source>
</evidence>
<keyword evidence="2" id="KW-0614">Plasmid</keyword>
<keyword evidence="3" id="KW-1185">Reference proteome</keyword>
<geneLocation type="plasmid" evidence="2 3">
    <name>pHTIA</name>
</geneLocation>
<dbReference type="KEGG" id="hti:HTIA_p2904"/>
<name>S6D9D2_9EURY</name>
<evidence type="ECO:0000256" key="1">
    <source>
        <dbReference type="SAM" id="MobiDB-lite"/>
    </source>
</evidence>
<dbReference type="Proteomes" id="UP000015381">
    <property type="component" value="Plasmid pHTIA"/>
</dbReference>
<feature type="region of interest" description="Disordered" evidence="1">
    <location>
        <begin position="1"/>
        <end position="31"/>
    </location>
</feature>
<protein>
    <submittedName>
        <fullName evidence="2">Uncharacterized protein</fullName>
    </submittedName>
</protein>
<proteinExistence type="predicted"/>
<evidence type="ECO:0000313" key="2">
    <source>
        <dbReference type="EMBL" id="CCQ35006.1"/>
    </source>
</evidence>
<organism evidence="2 3">
    <name type="scientific">Halorhabdus tiamatea SARL4B</name>
    <dbReference type="NCBI Taxonomy" id="1033806"/>
    <lineage>
        <taxon>Archaea</taxon>
        <taxon>Methanobacteriati</taxon>
        <taxon>Methanobacteriota</taxon>
        <taxon>Stenosarchaea group</taxon>
        <taxon>Halobacteria</taxon>
        <taxon>Halobacteriales</taxon>
        <taxon>Haloarculaceae</taxon>
        <taxon>Halorhabdus</taxon>
    </lineage>
</organism>
<reference evidence="2 3" key="1">
    <citation type="journal article" date="2014" name="Environ. Microbiol.">
        <title>Halorhabdus tiamatea: proteogenomics and glycosidase activity measurements identify the first cultivated euryarchaeon from a deep-sea anoxic brine lake as potential polysaccharide degrader.</title>
        <authorList>
            <person name="Werner J."/>
            <person name="Ferrer M."/>
            <person name="Michel G."/>
            <person name="Mann A.J."/>
            <person name="Huang S."/>
            <person name="Juarez S."/>
            <person name="Ciordia S."/>
            <person name="Albar J.P."/>
            <person name="Alcaide M."/>
            <person name="La Cono V."/>
            <person name="Yakimov M.M."/>
            <person name="Antunes A."/>
            <person name="Taborda M."/>
            <person name="Da Costa M.S."/>
            <person name="Amann R.I."/>
            <person name="Gloeckner F.O."/>
            <person name="Golyshina O.V."/>
            <person name="Golyshin P.N."/>
            <person name="Teeling H."/>
        </authorList>
    </citation>
    <scope>NUCLEOTIDE SEQUENCE [LARGE SCALE GENOMIC DNA]</scope>
    <source>
        <strain evidence="3">SARL4B</strain>
        <plasmid evidence="2">pHTIA</plasmid>
    </source>
</reference>
<dbReference type="EMBL" id="HF571521">
    <property type="protein sequence ID" value="CCQ35006.1"/>
    <property type="molecule type" value="Genomic_DNA"/>
</dbReference>
<gene>
    <name evidence="2" type="ORF">HTIA_p2904</name>
</gene>